<keyword evidence="14" id="KW-1185">Reference proteome</keyword>
<gene>
    <name evidence="11 13" type="primary">gmk</name>
    <name evidence="13" type="ORF">VLY81_08000</name>
</gene>
<keyword evidence="11" id="KW-0963">Cytoplasm</keyword>
<dbReference type="Gene3D" id="3.30.63.10">
    <property type="entry name" value="Guanylate Kinase phosphate binding domain"/>
    <property type="match status" value="1"/>
</dbReference>
<keyword evidence="7 11" id="KW-0418">Kinase</keyword>
<dbReference type="CDD" id="cd00071">
    <property type="entry name" value="GMPK"/>
    <property type="match status" value="1"/>
</dbReference>
<comment type="catalytic activity">
    <reaction evidence="10 11">
        <text>GMP + ATP = GDP + ADP</text>
        <dbReference type="Rhea" id="RHEA:20780"/>
        <dbReference type="ChEBI" id="CHEBI:30616"/>
        <dbReference type="ChEBI" id="CHEBI:58115"/>
        <dbReference type="ChEBI" id="CHEBI:58189"/>
        <dbReference type="ChEBI" id="CHEBI:456216"/>
        <dbReference type="EC" id="2.7.4.8"/>
    </reaction>
</comment>
<dbReference type="RefSeq" id="WP_324667638.1">
    <property type="nucleotide sequence ID" value="NZ_CP141614.1"/>
</dbReference>
<keyword evidence="8 11" id="KW-0067">ATP-binding</keyword>
<proteinExistence type="inferred from homology"/>
<keyword evidence="5 11" id="KW-0808">Transferase</keyword>
<dbReference type="InterPro" id="IPR008144">
    <property type="entry name" value="Guanylate_kin-like_dom"/>
</dbReference>
<evidence type="ECO:0000256" key="9">
    <source>
        <dbReference type="ARBA" id="ARBA00030128"/>
    </source>
</evidence>
<dbReference type="PANTHER" id="PTHR23117:SF13">
    <property type="entry name" value="GUANYLATE KINASE"/>
    <property type="match status" value="1"/>
</dbReference>
<dbReference type="PANTHER" id="PTHR23117">
    <property type="entry name" value="GUANYLATE KINASE-RELATED"/>
    <property type="match status" value="1"/>
</dbReference>
<evidence type="ECO:0000256" key="7">
    <source>
        <dbReference type="ARBA" id="ARBA00022777"/>
    </source>
</evidence>
<dbReference type="SUPFAM" id="SSF52540">
    <property type="entry name" value="P-loop containing nucleoside triphosphate hydrolases"/>
    <property type="match status" value="1"/>
</dbReference>
<evidence type="ECO:0000256" key="11">
    <source>
        <dbReference type="HAMAP-Rule" id="MF_00328"/>
    </source>
</evidence>
<dbReference type="PROSITE" id="PS00856">
    <property type="entry name" value="GUANYLATE_KINASE_1"/>
    <property type="match status" value="1"/>
</dbReference>
<dbReference type="InterPro" id="IPR008145">
    <property type="entry name" value="GK/Ca_channel_bsu"/>
</dbReference>
<comment type="caution">
    <text evidence="11">Lacks conserved residue(s) required for the propagation of feature annotation.</text>
</comment>
<evidence type="ECO:0000256" key="4">
    <source>
        <dbReference type="ARBA" id="ARBA00016296"/>
    </source>
</evidence>
<evidence type="ECO:0000313" key="13">
    <source>
        <dbReference type="EMBL" id="WRP13393.1"/>
    </source>
</evidence>
<evidence type="ECO:0000256" key="10">
    <source>
        <dbReference type="ARBA" id="ARBA00048594"/>
    </source>
</evidence>
<comment type="function">
    <text evidence="1 11">Essential for recycling GMP and indirectly, cGMP.</text>
</comment>
<comment type="subcellular location">
    <subcellularLocation>
        <location evidence="11">Cytoplasm</location>
    </subcellularLocation>
</comment>
<dbReference type="InterPro" id="IPR017665">
    <property type="entry name" value="Guanylate_kinase"/>
</dbReference>
<comment type="similarity">
    <text evidence="2 11">Belongs to the guanylate kinase family.</text>
</comment>
<evidence type="ECO:0000256" key="6">
    <source>
        <dbReference type="ARBA" id="ARBA00022741"/>
    </source>
</evidence>
<dbReference type="NCBIfam" id="TIGR03263">
    <property type="entry name" value="guanyl_kin"/>
    <property type="match status" value="1"/>
</dbReference>
<evidence type="ECO:0000256" key="8">
    <source>
        <dbReference type="ARBA" id="ARBA00022840"/>
    </source>
</evidence>
<evidence type="ECO:0000256" key="3">
    <source>
        <dbReference type="ARBA" id="ARBA00012961"/>
    </source>
</evidence>
<organism evidence="13 14">
    <name type="scientific">Geochorda subterranea</name>
    <dbReference type="NCBI Taxonomy" id="3109564"/>
    <lineage>
        <taxon>Bacteria</taxon>
        <taxon>Bacillati</taxon>
        <taxon>Bacillota</taxon>
        <taxon>Limnochordia</taxon>
        <taxon>Limnochordales</taxon>
        <taxon>Geochordaceae</taxon>
        <taxon>Geochorda</taxon>
    </lineage>
</organism>
<accession>A0ABZ1BLJ7</accession>
<evidence type="ECO:0000313" key="14">
    <source>
        <dbReference type="Proteomes" id="UP001333102"/>
    </source>
</evidence>
<dbReference type="InterPro" id="IPR027417">
    <property type="entry name" value="P-loop_NTPase"/>
</dbReference>
<evidence type="ECO:0000256" key="5">
    <source>
        <dbReference type="ARBA" id="ARBA00022679"/>
    </source>
</evidence>
<name>A0ABZ1BLJ7_9FIRM</name>
<protein>
    <recommendedName>
        <fullName evidence="4 11">Guanylate kinase</fullName>
        <ecNumber evidence="3 11">2.7.4.8</ecNumber>
    </recommendedName>
    <alternativeName>
        <fullName evidence="9 11">GMP kinase</fullName>
    </alternativeName>
</protein>
<dbReference type="Proteomes" id="UP001333102">
    <property type="component" value="Chromosome"/>
</dbReference>
<keyword evidence="6 11" id="KW-0547">Nucleotide-binding</keyword>
<dbReference type="Pfam" id="PF00625">
    <property type="entry name" value="Guanylate_kin"/>
    <property type="match status" value="1"/>
</dbReference>
<evidence type="ECO:0000259" key="12">
    <source>
        <dbReference type="PROSITE" id="PS50052"/>
    </source>
</evidence>
<sequence>MTASPATPGPLERGFLVVVSGPGGVGKNTLVNAVRRRMPELLYSISVTTRPPRPGEIHGRDYFFVTTERFARLVEAGELLEWARFGDHLYGTPARYVSEAVCSGRIVLLDIDIQGAQQLRASRRLDAVFVFLLPPSLETLRERLIRRASDDPRAIERRMAMALTEMEAAPDYDYVIVNANVDEASLLLESIIRAEACRPHRLRWPTGARADASRQETRPGR</sequence>
<dbReference type="EMBL" id="CP141614">
    <property type="protein sequence ID" value="WRP13393.1"/>
    <property type="molecule type" value="Genomic_DNA"/>
</dbReference>
<dbReference type="GO" id="GO:0004385">
    <property type="term" value="F:GMP kinase activity"/>
    <property type="evidence" value="ECO:0007669"/>
    <property type="project" value="UniProtKB-EC"/>
</dbReference>
<dbReference type="HAMAP" id="MF_00328">
    <property type="entry name" value="Guanylate_kinase"/>
    <property type="match status" value="1"/>
</dbReference>
<reference evidence="14" key="1">
    <citation type="submission" date="2023-12" db="EMBL/GenBank/DDBJ databases">
        <title>Novel isolates from deep terrestrial aquifers shed light on the physiology and ecology of the class Limnochordia.</title>
        <authorList>
            <person name="Karnachuk O.V."/>
            <person name="Lukina A.P."/>
            <person name="Avakyan M.R."/>
            <person name="Kadnikov V."/>
            <person name="Begmatov S."/>
            <person name="Beletsky A.V."/>
            <person name="Mardanov A.V."/>
            <person name="Ravin N.V."/>
        </authorList>
    </citation>
    <scope>NUCLEOTIDE SEQUENCE [LARGE SCALE GENOMIC DNA]</scope>
    <source>
        <strain evidence="14">LN</strain>
    </source>
</reference>
<evidence type="ECO:0000256" key="1">
    <source>
        <dbReference type="ARBA" id="ARBA00003531"/>
    </source>
</evidence>
<dbReference type="PROSITE" id="PS50052">
    <property type="entry name" value="GUANYLATE_KINASE_2"/>
    <property type="match status" value="1"/>
</dbReference>
<dbReference type="Gene3D" id="3.40.50.300">
    <property type="entry name" value="P-loop containing nucleotide triphosphate hydrolases"/>
    <property type="match status" value="1"/>
</dbReference>
<dbReference type="InterPro" id="IPR020590">
    <property type="entry name" value="Guanylate_kinase_CS"/>
</dbReference>
<dbReference type="EC" id="2.7.4.8" evidence="3 11"/>
<feature type="domain" description="Guanylate kinase-like" evidence="12">
    <location>
        <begin position="14"/>
        <end position="193"/>
    </location>
</feature>
<dbReference type="SMART" id="SM00072">
    <property type="entry name" value="GuKc"/>
    <property type="match status" value="1"/>
</dbReference>
<evidence type="ECO:0000256" key="2">
    <source>
        <dbReference type="ARBA" id="ARBA00005790"/>
    </source>
</evidence>